<keyword evidence="2" id="KW-1185">Reference proteome</keyword>
<gene>
    <name evidence="1" type="ORF">DGI_3318</name>
</gene>
<dbReference type="STRING" id="1121448.DGI_3318"/>
<dbReference type="Proteomes" id="UP000016587">
    <property type="component" value="Chromosome"/>
</dbReference>
<accession>T2GFE4</accession>
<reference evidence="1 2" key="1">
    <citation type="journal article" date="2013" name="J. Bacteriol.">
        <title>Roles of HynAB and Ech, the only two hydrogenases found in the model sulfate reducer Desulfovibrio gigas.</title>
        <authorList>
            <person name="Morais-Silva F.O."/>
            <person name="Santos C.I."/>
            <person name="Rodrigues R."/>
            <person name="Pereira I.A."/>
            <person name="Rodrigues-Pousada C."/>
        </authorList>
    </citation>
    <scope>NUCLEOTIDE SEQUENCE [LARGE SCALE GENOMIC DNA]</scope>
    <source>
        <strain evidence="2">ATCC 19364 / DSM 1382 / NCIMB 9332 / VKM B-1759</strain>
    </source>
</reference>
<evidence type="ECO:0000313" key="2">
    <source>
        <dbReference type="Proteomes" id="UP000016587"/>
    </source>
</evidence>
<dbReference type="EMBL" id="CP006585">
    <property type="protein sequence ID" value="AGW15013.1"/>
    <property type="molecule type" value="Genomic_DNA"/>
</dbReference>
<evidence type="ECO:0000313" key="1">
    <source>
        <dbReference type="EMBL" id="AGW15013.1"/>
    </source>
</evidence>
<dbReference type="KEGG" id="dgg:DGI_3318"/>
<sequence length="150" mass="16635">MCPQPQRDAFRREFICLINAFIVKRNSPGERQLRIAVCQKKPDAVVWSENPVQSRRKPIFLYNTVQCMLLIACAAATTDVLKDLVAATIGAMHTIASLSIIGGHSHGVITTGAVAAGGRRMKGYYQRTCRLGQIDLIGLKYRLRFPSFAQ</sequence>
<organism evidence="1 2">
    <name type="scientific">Megalodesulfovibrio gigas (strain ATCC 19364 / DSM 1382 / NCIMB 9332 / VKM B-1759)</name>
    <name type="common">Desulfovibrio gigas</name>
    <dbReference type="NCBI Taxonomy" id="1121448"/>
    <lineage>
        <taxon>Bacteria</taxon>
        <taxon>Pseudomonadati</taxon>
        <taxon>Thermodesulfobacteriota</taxon>
        <taxon>Desulfovibrionia</taxon>
        <taxon>Desulfovibrionales</taxon>
        <taxon>Desulfovibrionaceae</taxon>
        <taxon>Megalodesulfovibrio</taxon>
    </lineage>
</organism>
<dbReference type="PATRIC" id="fig|1121448.10.peg.3272"/>
<proteinExistence type="predicted"/>
<dbReference type="AlphaFoldDB" id="T2GFE4"/>
<reference evidence="2" key="2">
    <citation type="submission" date="2013-07" db="EMBL/GenBank/DDBJ databases">
        <authorList>
            <person name="Morais-Silva F.O."/>
            <person name="Rezende A.M."/>
            <person name="Pimentel C."/>
            <person name="Resende D.M."/>
            <person name="Santos C.I."/>
            <person name="Clemente C."/>
            <person name="de Oliveira L.M."/>
            <person name="da Silva S.M."/>
            <person name="Costa D.A."/>
            <person name="Varela-Raposo A."/>
            <person name="Horacio E.C.A."/>
            <person name="Matos M."/>
            <person name="Flores O."/>
            <person name="Ruiz J.C."/>
            <person name="Rodrigues-Pousada C."/>
        </authorList>
    </citation>
    <scope>NUCLEOTIDE SEQUENCE [LARGE SCALE GENOMIC DNA]</scope>
    <source>
        <strain evidence="2">ATCC 19364 / DSM 1382 / NCIMB 9332 / VKM B-1759</strain>
    </source>
</reference>
<dbReference type="HOGENOM" id="CLU_1737594_0_0_7"/>
<name>T2GFE4_MEGG1</name>
<protein>
    <submittedName>
        <fullName evidence="1">Uncharacterized protein</fullName>
    </submittedName>
</protein>